<dbReference type="Proteomes" id="UP000267027">
    <property type="component" value="Unassembled WGS sequence"/>
</dbReference>
<evidence type="ECO:0000313" key="2">
    <source>
        <dbReference type="EMBL" id="VDM59401.1"/>
    </source>
</evidence>
<organism evidence="4">
    <name type="scientific">Angiostrongylus costaricensis</name>
    <name type="common">Nematode worm</name>
    <dbReference type="NCBI Taxonomy" id="334426"/>
    <lineage>
        <taxon>Eukaryota</taxon>
        <taxon>Metazoa</taxon>
        <taxon>Ecdysozoa</taxon>
        <taxon>Nematoda</taxon>
        <taxon>Chromadorea</taxon>
        <taxon>Rhabditida</taxon>
        <taxon>Rhabditina</taxon>
        <taxon>Rhabditomorpha</taxon>
        <taxon>Strongyloidea</taxon>
        <taxon>Metastrongylidae</taxon>
        <taxon>Angiostrongylus</taxon>
    </lineage>
</organism>
<evidence type="ECO:0000256" key="1">
    <source>
        <dbReference type="SAM" id="MobiDB-lite"/>
    </source>
</evidence>
<name>A0A0R3PQX0_ANGCS</name>
<dbReference type="EMBL" id="UYYA01004080">
    <property type="protein sequence ID" value="VDM59401.1"/>
    <property type="molecule type" value="Genomic_DNA"/>
</dbReference>
<gene>
    <name evidence="2" type="ORF">ACOC_LOCUS7816</name>
</gene>
<proteinExistence type="predicted"/>
<dbReference type="WBParaSite" id="ACOC_0000781501-mRNA-1">
    <property type="protein sequence ID" value="ACOC_0000781501-mRNA-1"/>
    <property type="gene ID" value="ACOC_0000781501"/>
</dbReference>
<evidence type="ECO:0000313" key="3">
    <source>
        <dbReference type="Proteomes" id="UP000267027"/>
    </source>
</evidence>
<feature type="compositionally biased region" description="Polar residues" evidence="1">
    <location>
        <begin position="90"/>
        <end position="104"/>
    </location>
</feature>
<accession>A0A0R3PQX0</accession>
<reference evidence="2 3" key="2">
    <citation type="submission" date="2018-11" db="EMBL/GenBank/DDBJ databases">
        <authorList>
            <consortium name="Pathogen Informatics"/>
        </authorList>
    </citation>
    <scope>NUCLEOTIDE SEQUENCE [LARGE SCALE GENOMIC DNA]</scope>
    <source>
        <strain evidence="2 3">Costa Rica</strain>
    </source>
</reference>
<dbReference type="AlphaFoldDB" id="A0A0R3PQX0"/>
<keyword evidence="3" id="KW-1185">Reference proteome</keyword>
<protein>
    <submittedName>
        <fullName evidence="2 4">Uncharacterized protein</fullName>
    </submittedName>
</protein>
<evidence type="ECO:0000313" key="4">
    <source>
        <dbReference type="WBParaSite" id="ACOC_0000781501-mRNA-1"/>
    </source>
</evidence>
<dbReference type="OrthoDB" id="5864015at2759"/>
<sequence length="111" mass="12960">MDKISLNSSSTQEQRMLLEDIEAIIGQLVQRGENVDNQHMYQKLLSKFPVGIQRKALHKKITPPDEPFTMQQRLKYFEEVITSEELICRQTSSTPPRDTVSFNNKVKHWKS</sequence>
<reference evidence="4" key="1">
    <citation type="submission" date="2017-02" db="UniProtKB">
        <authorList>
            <consortium name="WormBaseParasite"/>
        </authorList>
    </citation>
    <scope>IDENTIFICATION</scope>
</reference>
<feature type="region of interest" description="Disordered" evidence="1">
    <location>
        <begin position="90"/>
        <end position="111"/>
    </location>
</feature>